<name>A0A370N056_9BURK</name>
<keyword evidence="3" id="KW-1185">Reference proteome</keyword>
<feature type="region of interest" description="Disordered" evidence="1">
    <location>
        <begin position="1"/>
        <end position="21"/>
    </location>
</feature>
<dbReference type="Proteomes" id="UP000254875">
    <property type="component" value="Unassembled WGS sequence"/>
</dbReference>
<dbReference type="EMBL" id="QHKS01000027">
    <property type="protein sequence ID" value="RDJ99005.1"/>
    <property type="molecule type" value="Genomic_DNA"/>
</dbReference>
<evidence type="ECO:0000313" key="2">
    <source>
        <dbReference type="EMBL" id="RDJ99005.1"/>
    </source>
</evidence>
<dbReference type="AlphaFoldDB" id="A0A370N056"/>
<protein>
    <submittedName>
        <fullName evidence="2">Uncharacterized protein</fullName>
    </submittedName>
</protein>
<proteinExistence type="predicted"/>
<sequence>MAAAARGGTAPMTRETDMSRELKTERELLELVVSALDANPETAGWIPTGFHETVEDEEGCNWDITHLHRDRKDADVRDVAVSAAARIINDLRSRYNLR</sequence>
<organism evidence="2 3">
    <name type="scientific">Paraburkholderia lacunae</name>
    <dbReference type="NCBI Taxonomy" id="2211104"/>
    <lineage>
        <taxon>Bacteria</taxon>
        <taxon>Pseudomonadati</taxon>
        <taxon>Pseudomonadota</taxon>
        <taxon>Betaproteobacteria</taxon>
        <taxon>Burkholderiales</taxon>
        <taxon>Burkholderiaceae</taxon>
        <taxon>Paraburkholderia</taxon>
    </lineage>
</organism>
<evidence type="ECO:0000256" key="1">
    <source>
        <dbReference type="SAM" id="MobiDB-lite"/>
    </source>
</evidence>
<gene>
    <name evidence="2" type="ORF">DLM46_30905</name>
</gene>
<reference evidence="3" key="1">
    <citation type="submission" date="2018-05" db="EMBL/GenBank/DDBJ databases">
        <authorList>
            <person name="Feng T."/>
        </authorList>
    </citation>
    <scope>NUCLEOTIDE SEQUENCE [LARGE SCALE GENOMIC DNA]</scope>
    <source>
        <strain evidence="3">S27</strain>
    </source>
</reference>
<evidence type="ECO:0000313" key="3">
    <source>
        <dbReference type="Proteomes" id="UP000254875"/>
    </source>
</evidence>
<accession>A0A370N056</accession>
<comment type="caution">
    <text evidence="2">The sequence shown here is derived from an EMBL/GenBank/DDBJ whole genome shotgun (WGS) entry which is preliminary data.</text>
</comment>